<reference evidence="1" key="1">
    <citation type="submission" date="2022-11" db="EMBL/GenBank/DDBJ databases">
        <title>Minimal conservation of predation-associated metabolite biosynthetic gene clusters underscores biosynthetic potential of Myxococcota including descriptions for ten novel species: Archangium lansinium sp. nov., Myxococcus landrumus sp. nov., Nannocystis bai.</title>
        <authorList>
            <person name="Ahearne A."/>
            <person name="Stevens C."/>
            <person name="Dowd S."/>
        </authorList>
    </citation>
    <scope>NUCLEOTIDE SEQUENCE</scope>
    <source>
        <strain evidence="1">Fl3</strain>
    </source>
</reference>
<dbReference type="Proteomes" id="UP001164459">
    <property type="component" value="Chromosome"/>
</dbReference>
<evidence type="ECO:0000313" key="1">
    <source>
        <dbReference type="EMBL" id="WAS98830.1"/>
    </source>
</evidence>
<dbReference type="EMBL" id="CP114040">
    <property type="protein sequence ID" value="WAS98830.1"/>
    <property type="molecule type" value="Genomic_DNA"/>
</dbReference>
<dbReference type="SUPFAM" id="SSF48452">
    <property type="entry name" value="TPR-like"/>
    <property type="match status" value="1"/>
</dbReference>
<name>A0ABY7HID7_9BACT</name>
<accession>A0ABY7HID7</accession>
<sequence>MNIWKWIDDLEPELRAAGHQELAELMRELPRAAASDRHDRVDALAPVALALARAARLPWVEVFVRHWHLQSRVLHRAQGDMALGEAVALVDFSHGEAARGCPQAVCTVQDLAACYAWVDGPGYAPERIAVSRETLSRIDPSWPCYACISNELAGALRDQDAPQACIDFLDEQRRVMAPDRRELLPQRIGALIQLGRVEEALAACQEAIAHGRGDDHARRARRIDLARIYARMGRAEDAMREVPVPEDILPLPALYGIYTDAQVQLVAIGARPNDRALDRLLQRFITRLEAQGSFDGPFQLAADAVDLACRRGSPAVARLHLATMERLATKLRRPLDRLDRLARARLSLETAESQPVAARPSDPEDILRVRAAASAARPGDRVLARRHAATLFDLGFAGESAALLERLLAERPDLDVARLLESAYLAAGESDRHRALGERLLAAGDDASRRVGRWISARRLARLGDLAGSNEHLVALATDARDAVAARLLHARNAREQRDWPVVLRLIDEVLALDPNLGGGVHHCDRMLAATLLGAWDKVRDSAARLGMTVAGDSGPIDERWEVCKIRVVHPDGELQDLWARRSGPCTAKLLEISSLRYPQRHGDQVAFDSLGVGDEPGPNEADPPVMIYAELATLARGGYFAFRIDGVHPGEAALAGLRRVVEAHRGALQVQSGSRYRVVSPEGSEHPGLCAHIVYPADVELARAAAALDAHARTLPGPLMWPELAEAAGDDETCGRHLRLVGAWGLDS</sequence>
<dbReference type="Gene3D" id="1.25.40.10">
    <property type="entry name" value="Tetratricopeptide repeat domain"/>
    <property type="match status" value="1"/>
</dbReference>
<evidence type="ECO:0000313" key="2">
    <source>
        <dbReference type="Proteomes" id="UP001164459"/>
    </source>
</evidence>
<dbReference type="InterPro" id="IPR011990">
    <property type="entry name" value="TPR-like_helical_dom_sf"/>
</dbReference>
<keyword evidence="2" id="KW-1185">Reference proteome</keyword>
<proteinExistence type="predicted"/>
<dbReference type="RefSeq" id="WP_269041187.1">
    <property type="nucleotide sequence ID" value="NZ_CP114040.1"/>
</dbReference>
<organism evidence="1 2">
    <name type="scientific">Nannocystis punicea</name>
    <dbReference type="NCBI Taxonomy" id="2995304"/>
    <lineage>
        <taxon>Bacteria</taxon>
        <taxon>Pseudomonadati</taxon>
        <taxon>Myxococcota</taxon>
        <taxon>Polyangia</taxon>
        <taxon>Nannocystales</taxon>
        <taxon>Nannocystaceae</taxon>
        <taxon>Nannocystis</taxon>
    </lineage>
</organism>
<protein>
    <submittedName>
        <fullName evidence="1">Tetratricopeptide repeat protein</fullName>
    </submittedName>
</protein>
<gene>
    <name evidence="1" type="ORF">O0S08_22090</name>
</gene>